<evidence type="ECO:0008006" key="3">
    <source>
        <dbReference type="Google" id="ProtNLM"/>
    </source>
</evidence>
<dbReference type="Proteomes" id="UP000032900">
    <property type="component" value="Unassembled WGS sequence"/>
</dbReference>
<dbReference type="AlphaFoldDB" id="A0A0E9M019"/>
<evidence type="ECO:0000313" key="1">
    <source>
        <dbReference type="EMBL" id="GAO30455.1"/>
    </source>
</evidence>
<dbReference type="Gene3D" id="3.30.70.2330">
    <property type="match status" value="1"/>
</dbReference>
<accession>A0A0E9M019</accession>
<dbReference type="EMBL" id="BAZW01000023">
    <property type="protein sequence ID" value="GAO30455.1"/>
    <property type="molecule type" value="Genomic_DNA"/>
</dbReference>
<evidence type="ECO:0000313" key="2">
    <source>
        <dbReference type="Proteomes" id="UP000032900"/>
    </source>
</evidence>
<gene>
    <name evidence="1" type="ORF">JCM15548_12724</name>
</gene>
<sequence>MKAIGSIYLTWRKGKGSRRVIVGKIQRSASKGVQFHYIQTGVAKAKEEGFTPYVDFPDTTKVYTEKVLDIFGQRLIKTERSDIQKYLDFWNISKEYQNDKFYLLAYTQGMLSTDNFEFLADFHPVKDLRFVSEICGHSYFEVTPGQLSVNDILTYKLEKDNTKDRYAVKLFKGPKAIGYVKLVHSRVFHKKAKLPLTVRVKSIDQNGKVNRVFIDIFY</sequence>
<comment type="caution">
    <text evidence="1">The sequence shown here is derived from an EMBL/GenBank/DDBJ whole genome shotgun (WGS) entry which is preliminary data.</text>
</comment>
<dbReference type="RefSeq" id="WP_062125463.1">
    <property type="nucleotide sequence ID" value="NZ_BAZW01000023.1"/>
</dbReference>
<organism evidence="1 2">
    <name type="scientific">Geofilum rubicundum JCM 15548</name>
    <dbReference type="NCBI Taxonomy" id="1236989"/>
    <lineage>
        <taxon>Bacteria</taxon>
        <taxon>Pseudomonadati</taxon>
        <taxon>Bacteroidota</taxon>
        <taxon>Bacteroidia</taxon>
        <taxon>Marinilabiliales</taxon>
        <taxon>Marinilabiliaceae</taxon>
        <taxon>Geofilum</taxon>
    </lineage>
</organism>
<dbReference type="OrthoDB" id="1332840at2"/>
<proteinExistence type="predicted"/>
<keyword evidence="2" id="KW-1185">Reference proteome</keyword>
<protein>
    <recommendedName>
        <fullName evidence="3">HIRAN domain-containing protein</fullName>
    </recommendedName>
</protein>
<name>A0A0E9M019_9BACT</name>
<reference evidence="1 2" key="1">
    <citation type="journal article" date="2015" name="Microbes Environ.">
        <title>Distribution and evolution of nitrogen fixation genes in the phylum bacteroidetes.</title>
        <authorList>
            <person name="Inoue J."/>
            <person name="Oshima K."/>
            <person name="Suda W."/>
            <person name="Sakamoto M."/>
            <person name="Iino T."/>
            <person name="Noda S."/>
            <person name="Hongoh Y."/>
            <person name="Hattori M."/>
            <person name="Ohkuma M."/>
        </authorList>
    </citation>
    <scope>NUCLEOTIDE SEQUENCE [LARGE SCALE GENOMIC DNA]</scope>
    <source>
        <strain evidence="1">JCM 15548</strain>
    </source>
</reference>